<dbReference type="RefSeq" id="WP_252589233.1">
    <property type="nucleotide sequence ID" value="NZ_JAMWYS010000053.1"/>
</dbReference>
<dbReference type="EMBL" id="JAMWYS010000053">
    <property type="protein sequence ID" value="MCO4294205.1"/>
    <property type="molecule type" value="Genomic_DNA"/>
</dbReference>
<evidence type="ECO:0000313" key="2">
    <source>
        <dbReference type="EMBL" id="MCO4294205.1"/>
    </source>
</evidence>
<comment type="caution">
    <text evidence="2">The sequence shown here is derived from an EMBL/GenBank/DDBJ whole genome shotgun (WGS) entry which is preliminary data.</text>
</comment>
<dbReference type="Proteomes" id="UP001155182">
    <property type="component" value="Unassembled WGS sequence"/>
</dbReference>
<gene>
    <name evidence="2" type="ORF">NF867_15195</name>
</gene>
<dbReference type="AlphaFoldDB" id="A0A9X2JER5"/>
<keyword evidence="3" id="KW-1185">Reference proteome</keyword>
<evidence type="ECO:0000313" key="3">
    <source>
        <dbReference type="Proteomes" id="UP001155182"/>
    </source>
</evidence>
<feature type="domain" description="DUF695" evidence="1">
    <location>
        <begin position="247"/>
        <end position="361"/>
    </location>
</feature>
<organism evidence="2 3">
    <name type="scientific">Solitalea agri</name>
    <dbReference type="NCBI Taxonomy" id="2953739"/>
    <lineage>
        <taxon>Bacteria</taxon>
        <taxon>Pseudomonadati</taxon>
        <taxon>Bacteroidota</taxon>
        <taxon>Sphingobacteriia</taxon>
        <taxon>Sphingobacteriales</taxon>
        <taxon>Sphingobacteriaceae</taxon>
        <taxon>Solitalea</taxon>
    </lineage>
</organism>
<protein>
    <submittedName>
        <fullName evidence="2">DUF695 domain-containing protein</fullName>
    </submittedName>
</protein>
<sequence>MNFIKSIFEKKKQSITSYSDFWTWFQKYERQFFQVVKEHKEIEKDFFDKLSPKLNELKDGYFYLTGMYDTNTVELILTADGNVNNIAFIEELINAAPQISGWKFTALKPELNIKDVAIKMAGYEFNETNIHFYSNVFSKYPDEIDITIVHDDLTDENKSNITNGACIFLENYLGELNFATCIDNLSIVGKKEAKLELIPIAKLKDFLKWRQKEFVEKNEGVRRNTAEDNYSILDAELESGNRLLAVINTDLLNWDNKASHPWIAAITLKFDGNNNGGLPESDDYELLNTIEEAIMQELKDFDGYLNIGRETANSERDIYFACKDFRLPSKVFHDIQKTYNNYFEIEYDIFKDKYWQFFERFSTAQ</sequence>
<name>A0A9X2JER5_9SPHI</name>
<reference evidence="2" key="1">
    <citation type="submission" date="2022-06" db="EMBL/GenBank/DDBJ databases">
        <title>Solitalea sp. MAHUQ-68 isolated from rhizospheric soil.</title>
        <authorList>
            <person name="Huq M.A."/>
        </authorList>
    </citation>
    <scope>NUCLEOTIDE SEQUENCE</scope>
    <source>
        <strain evidence="2">MAHUQ-68</strain>
    </source>
</reference>
<dbReference type="InterPro" id="IPR016097">
    <property type="entry name" value="DUF695"/>
</dbReference>
<evidence type="ECO:0000259" key="1">
    <source>
        <dbReference type="Pfam" id="PF05117"/>
    </source>
</evidence>
<dbReference type="Pfam" id="PF05117">
    <property type="entry name" value="DUF695"/>
    <property type="match status" value="1"/>
</dbReference>
<accession>A0A9X2JER5</accession>
<proteinExistence type="predicted"/>